<dbReference type="InterPro" id="IPR000626">
    <property type="entry name" value="Ubiquitin-like_dom"/>
</dbReference>
<dbReference type="Gene3D" id="3.10.20.90">
    <property type="entry name" value="Phosphatidylinositol 3-kinase Catalytic Subunit, Chain A, domain 1"/>
    <property type="match status" value="2"/>
</dbReference>
<feature type="region of interest" description="Disordered" evidence="1">
    <location>
        <begin position="310"/>
        <end position="337"/>
    </location>
</feature>
<dbReference type="PANTHER" id="PTHR23322">
    <property type="entry name" value="FAS-ASSOCIATED PROTEIN"/>
    <property type="match status" value="1"/>
</dbReference>
<feature type="domain" description="Ubiquitin-like" evidence="2">
    <location>
        <begin position="227"/>
        <end position="304"/>
    </location>
</feature>
<dbReference type="SMART" id="SM00594">
    <property type="entry name" value="UAS"/>
    <property type="match status" value="1"/>
</dbReference>
<sequence>MDADTDTNRSKILADFQACTSVDDIETALAILEGADWDLTTAINLVISSDNDPGPNTEQGASASVNGRGLDVTGMGISPRRALHTQYQPTQPPSLFTRTLFNDMPSTSSGRGSVSREMVDDYGVHRRLITFHAQYRDRLHEIVLDDSQTVDDLKDIISARIEEDKSVISLVWENKNTIPEDNMMLHELKLPRENTITVLVAGSRPSMDTNMPLDRTISVDLSRLYELRIEVNITEGQVLKLDIKEPGTKTVAEVKEDIQNRYGIPTFSQVWTGWSSHVTDDMTLAGCQLNTPIHVLTVCRRSSQLPMSNFVDRSRGRGRGPAVRTYTVHSDSDSDSSDVLITEDDIMDIERLSPVQPTRNTREPLIPADIEDAAAAVEQMNVEFGNRYGTQTRPHFYSGSLRDAVDVALQCTASERRLLAVYIHHDESIAANIFCQQVLCSETIVNYLSANFITWGWDITLPVNKRRFLTMFSQIAGRDATDLVKEMRVDQLPVLIVIAKLKGSYEVLTTVKAGSTTEEMMTSLLNAEERFQQARTQDIVEEQERIEREQMKALQDAAYEASLAVDRVKVTV</sequence>
<dbReference type="InterPro" id="IPR049483">
    <property type="entry name" value="FAF1_2-like_UAS"/>
</dbReference>
<dbReference type="GO" id="GO:0043130">
    <property type="term" value="F:ubiquitin binding"/>
    <property type="evidence" value="ECO:0007669"/>
    <property type="project" value="TreeGrafter"/>
</dbReference>
<evidence type="ECO:0000313" key="4">
    <source>
        <dbReference type="Proteomes" id="UP000593567"/>
    </source>
</evidence>
<name>A0A7J7K6B8_BUGNE</name>
<protein>
    <submittedName>
        <fullName evidence="3">FAF1</fullName>
    </submittedName>
</protein>
<dbReference type="SUPFAM" id="SSF52833">
    <property type="entry name" value="Thioredoxin-like"/>
    <property type="match status" value="1"/>
</dbReference>
<dbReference type="PANTHER" id="PTHR23322:SF96">
    <property type="entry name" value="FAS-ASSOCIATED FACTOR 1"/>
    <property type="match status" value="1"/>
</dbReference>
<dbReference type="InterPro" id="IPR050730">
    <property type="entry name" value="UBX_domain-protein"/>
</dbReference>
<dbReference type="InterPro" id="IPR036249">
    <property type="entry name" value="Thioredoxin-like_sf"/>
</dbReference>
<keyword evidence="4" id="KW-1185">Reference proteome</keyword>
<dbReference type="AlphaFoldDB" id="A0A7J7K6B8"/>
<dbReference type="GO" id="GO:0005634">
    <property type="term" value="C:nucleus"/>
    <property type="evidence" value="ECO:0007669"/>
    <property type="project" value="TreeGrafter"/>
</dbReference>
<dbReference type="Gene3D" id="3.40.30.10">
    <property type="entry name" value="Glutaredoxin"/>
    <property type="match status" value="1"/>
</dbReference>
<dbReference type="OrthoDB" id="1920064at2759"/>
<dbReference type="GO" id="GO:0036503">
    <property type="term" value="P:ERAD pathway"/>
    <property type="evidence" value="ECO:0007669"/>
    <property type="project" value="TreeGrafter"/>
</dbReference>
<evidence type="ECO:0000259" key="2">
    <source>
        <dbReference type="PROSITE" id="PS50053"/>
    </source>
</evidence>
<feature type="compositionally biased region" description="Polar residues" evidence="1">
    <location>
        <begin position="49"/>
        <end position="65"/>
    </location>
</feature>
<dbReference type="InterPro" id="IPR029071">
    <property type="entry name" value="Ubiquitin-like_domsf"/>
</dbReference>
<gene>
    <name evidence="3" type="ORF">EB796_007535</name>
</gene>
<dbReference type="PROSITE" id="PS50053">
    <property type="entry name" value="UBIQUITIN_2"/>
    <property type="match status" value="1"/>
</dbReference>
<dbReference type="EMBL" id="VXIV02001142">
    <property type="protein sequence ID" value="KAF6034152.1"/>
    <property type="molecule type" value="Genomic_DNA"/>
</dbReference>
<evidence type="ECO:0000256" key="1">
    <source>
        <dbReference type="SAM" id="MobiDB-lite"/>
    </source>
</evidence>
<organism evidence="3 4">
    <name type="scientific">Bugula neritina</name>
    <name type="common">Brown bryozoan</name>
    <name type="synonym">Sertularia neritina</name>
    <dbReference type="NCBI Taxonomy" id="10212"/>
    <lineage>
        <taxon>Eukaryota</taxon>
        <taxon>Metazoa</taxon>
        <taxon>Spiralia</taxon>
        <taxon>Lophotrochozoa</taxon>
        <taxon>Bryozoa</taxon>
        <taxon>Gymnolaemata</taxon>
        <taxon>Cheilostomatida</taxon>
        <taxon>Flustrina</taxon>
        <taxon>Buguloidea</taxon>
        <taxon>Bugulidae</taxon>
        <taxon>Bugula</taxon>
    </lineage>
</organism>
<dbReference type="Proteomes" id="UP000593567">
    <property type="component" value="Unassembled WGS sequence"/>
</dbReference>
<dbReference type="InterPro" id="IPR006577">
    <property type="entry name" value="UAS"/>
</dbReference>
<dbReference type="Pfam" id="PF21021">
    <property type="entry name" value="FAF1"/>
    <property type="match status" value="1"/>
</dbReference>
<reference evidence="3" key="1">
    <citation type="submission" date="2020-06" db="EMBL/GenBank/DDBJ databases">
        <title>Draft genome of Bugula neritina, a colonial animal packing powerful symbionts and potential medicines.</title>
        <authorList>
            <person name="Rayko M."/>
        </authorList>
    </citation>
    <scope>NUCLEOTIDE SEQUENCE [LARGE SCALE GENOMIC DNA]</scope>
    <source>
        <strain evidence="3">Kwan_BN1</strain>
    </source>
</reference>
<dbReference type="SUPFAM" id="SSF54236">
    <property type="entry name" value="Ubiquitin-like"/>
    <property type="match status" value="2"/>
</dbReference>
<dbReference type="GO" id="GO:0005783">
    <property type="term" value="C:endoplasmic reticulum"/>
    <property type="evidence" value="ECO:0007669"/>
    <property type="project" value="TreeGrafter"/>
</dbReference>
<comment type="caution">
    <text evidence="3">The sequence shown here is derived from an EMBL/GenBank/DDBJ whole genome shotgun (WGS) entry which is preliminary data.</text>
</comment>
<accession>A0A7J7K6B8</accession>
<dbReference type="Gene3D" id="1.10.8.10">
    <property type="entry name" value="DNA helicase RuvA subunit, C-terminal domain"/>
    <property type="match status" value="1"/>
</dbReference>
<evidence type="ECO:0000313" key="3">
    <source>
        <dbReference type="EMBL" id="KAF6034152.1"/>
    </source>
</evidence>
<dbReference type="Pfam" id="PF14555">
    <property type="entry name" value="UBA_4"/>
    <property type="match status" value="1"/>
</dbReference>
<proteinExistence type="predicted"/>
<feature type="region of interest" description="Disordered" evidence="1">
    <location>
        <begin position="49"/>
        <end position="71"/>
    </location>
</feature>